<gene>
    <name evidence="2" type="ORF">OSB04_021394</name>
</gene>
<dbReference type="Proteomes" id="UP001172457">
    <property type="component" value="Chromosome 5"/>
</dbReference>
<comment type="caution">
    <text evidence="2">The sequence shown here is derived from an EMBL/GenBank/DDBJ whole genome shotgun (WGS) entry which is preliminary data.</text>
</comment>
<sequence length="80" mass="8475">MPIETSSGGYMIPVLPSDDLPDPFGRLALDLSDSELRETAYEIFVGACRSSGGGRPLTYVSQSSGRSSDRASSLPSLRGH</sequence>
<dbReference type="EMBL" id="JARYMX010000005">
    <property type="protein sequence ID" value="KAJ9548851.1"/>
    <property type="molecule type" value="Genomic_DNA"/>
</dbReference>
<accession>A0AA38T7I2</accession>
<protein>
    <submittedName>
        <fullName evidence="2">Uncharacterized protein</fullName>
    </submittedName>
</protein>
<evidence type="ECO:0000256" key="1">
    <source>
        <dbReference type="SAM" id="MobiDB-lite"/>
    </source>
</evidence>
<evidence type="ECO:0000313" key="2">
    <source>
        <dbReference type="EMBL" id="KAJ9548851.1"/>
    </source>
</evidence>
<evidence type="ECO:0000313" key="3">
    <source>
        <dbReference type="Proteomes" id="UP001172457"/>
    </source>
</evidence>
<reference evidence="2" key="1">
    <citation type="submission" date="2023-03" db="EMBL/GenBank/DDBJ databases">
        <title>Chromosome-scale reference genome and RAD-based genetic map of yellow starthistle (Centaurea solstitialis) reveal putative structural variation and QTLs associated with invader traits.</title>
        <authorList>
            <person name="Reatini B."/>
            <person name="Cang F.A."/>
            <person name="Jiang Q."/>
            <person name="Mckibben M.T.W."/>
            <person name="Barker M.S."/>
            <person name="Rieseberg L.H."/>
            <person name="Dlugosch K.M."/>
        </authorList>
    </citation>
    <scope>NUCLEOTIDE SEQUENCE</scope>
    <source>
        <strain evidence="2">CAN-66</strain>
        <tissue evidence="2">Leaf</tissue>
    </source>
</reference>
<feature type="region of interest" description="Disordered" evidence="1">
    <location>
        <begin position="51"/>
        <end position="80"/>
    </location>
</feature>
<keyword evidence="3" id="KW-1185">Reference proteome</keyword>
<dbReference type="AlphaFoldDB" id="A0AA38T7I2"/>
<organism evidence="2 3">
    <name type="scientific">Centaurea solstitialis</name>
    <name type="common">yellow star-thistle</name>
    <dbReference type="NCBI Taxonomy" id="347529"/>
    <lineage>
        <taxon>Eukaryota</taxon>
        <taxon>Viridiplantae</taxon>
        <taxon>Streptophyta</taxon>
        <taxon>Embryophyta</taxon>
        <taxon>Tracheophyta</taxon>
        <taxon>Spermatophyta</taxon>
        <taxon>Magnoliopsida</taxon>
        <taxon>eudicotyledons</taxon>
        <taxon>Gunneridae</taxon>
        <taxon>Pentapetalae</taxon>
        <taxon>asterids</taxon>
        <taxon>campanulids</taxon>
        <taxon>Asterales</taxon>
        <taxon>Asteraceae</taxon>
        <taxon>Carduoideae</taxon>
        <taxon>Cardueae</taxon>
        <taxon>Centaureinae</taxon>
        <taxon>Centaurea</taxon>
    </lineage>
</organism>
<proteinExistence type="predicted"/>
<name>A0AA38T7I2_9ASTR</name>
<feature type="compositionally biased region" description="Low complexity" evidence="1">
    <location>
        <begin position="61"/>
        <end position="80"/>
    </location>
</feature>